<protein>
    <submittedName>
        <fullName evidence="1">Uncharacterized protein</fullName>
    </submittedName>
</protein>
<dbReference type="Proteomes" id="UP001325680">
    <property type="component" value="Chromosome"/>
</dbReference>
<organism evidence="1 2">
    <name type="scientific">Niabella yanshanensis</name>
    <dbReference type="NCBI Taxonomy" id="577386"/>
    <lineage>
        <taxon>Bacteria</taxon>
        <taxon>Pseudomonadati</taxon>
        <taxon>Bacteroidota</taxon>
        <taxon>Chitinophagia</taxon>
        <taxon>Chitinophagales</taxon>
        <taxon>Chitinophagaceae</taxon>
        <taxon>Niabella</taxon>
    </lineage>
</organism>
<sequence>MQTDFYGTAADKKLILDFIFDETNYQVFDHYSEPGQELKQYFSTNEIIEKFDLENGRQYAVCLSLWNSLDGSKNIIRKVDLNPEKCEGQTFRFSSNGWGVQQLYFGGIQNGYLNQSTFTGFNEKGALAKDLFNPEIEREAHKLDWTLIRFDQRKLKSFIDKEIATTNKIRRGIILMNANQEIENGKLKIR</sequence>
<name>A0ABZ0W276_9BACT</name>
<proteinExistence type="predicted"/>
<evidence type="ECO:0000313" key="2">
    <source>
        <dbReference type="Proteomes" id="UP001325680"/>
    </source>
</evidence>
<gene>
    <name evidence="1" type="ORF">U0035_14170</name>
</gene>
<reference evidence="1 2" key="1">
    <citation type="submission" date="2023-12" db="EMBL/GenBank/DDBJ databases">
        <title>Genome sequencing and assembly of bacterial species from a model synthetic community.</title>
        <authorList>
            <person name="Hogle S.L."/>
        </authorList>
    </citation>
    <scope>NUCLEOTIDE SEQUENCE [LARGE SCALE GENOMIC DNA]</scope>
    <source>
        <strain evidence="1 2">HAMBI_3031</strain>
    </source>
</reference>
<dbReference type="RefSeq" id="WP_114790420.1">
    <property type="nucleotide sequence ID" value="NZ_CP139960.1"/>
</dbReference>
<evidence type="ECO:0000313" key="1">
    <source>
        <dbReference type="EMBL" id="WQD36814.1"/>
    </source>
</evidence>
<accession>A0ABZ0W276</accession>
<keyword evidence="2" id="KW-1185">Reference proteome</keyword>
<dbReference type="EMBL" id="CP139960">
    <property type="protein sequence ID" value="WQD36814.1"/>
    <property type="molecule type" value="Genomic_DNA"/>
</dbReference>